<feature type="domain" description="DUF3492" evidence="3">
    <location>
        <begin position="4"/>
        <end position="293"/>
    </location>
</feature>
<feature type="compositionally biased region" description="Low complexity" evidence="2">
    <location>
        <begin position="333"/>
        <end position="344"/>
    </location>
</feature>
<evidence type="ECO:0000256" key="2">
    <source>
        <dbReference type="SAM" id="MobiDB-lite"/>
    </source>
</evidence>
<dbReference type="AlphaFoldDB" id="A0A1V4ABP3"/>
<dbReference type="Pfam" id="PF11997">
    <property type="entry name" value="DUF3492"/>
    <property type="match status" value="1"/>
</dbReference>
<feature type="compositionally biased region" description="Low complexity" evidence="2">
    <location>
        <begin position="372"/>
        <end position="384"/>
    </location>
</feature>
<evidence type="ECO:0000259" key="3">
    <source>
        <dbReference type="Pfam" id="PF11997"/>
    </source>
</evidence>
<sequence>MLVRIGLLTEGGYPYASGEARLWCDRLVRGLDGHEFDLYALSRSECQEAHGWVELPPQVSRVRTAPLWAAPDEEARLSRRGRRRFAAHYGELAATLCSMDGAGVGWGGERAEDRFSNSLHGLAELAADEEGLSSALRSEAAVRALESACRAPGARRAVRGARVADLVAMSALLEEALRPLSLDWYAADSLGAVDLCHATSGGSAALPGLLARHFSGVPLLVTEYGVRLRAHYLGNGAYDGTATPGAGGLRAPVRAVLAAFHRELAAEVYRRAVLITPGNTHARRWQEQCGAERAKLRTVYPGMDAARFARVGDEAEAGFRGVRAASAPRDPHSSTTSAARSAASGPAVTDAGPGAPGRSAEPTWVTGGPGAPAGSAGTASADLAAPPAAQARTLVWVGRAEPTKDLVTLLHAVALLREDEPETRLRVVSAPTRDDEEAAYLGQCRALAEELFTPEHAQERAVSRREPAVAFEEIGDPGLPDLAEVYAAGNVVVLSSLVEGFPISLVEAMFCGCATVSTDVGAVVEVIGGTGLVVEPADPSALAAACRTLLRDPERRARLGAAARARALELFTIEQNVDRFREIYQEIVARCPVERETHDAPGEPLPFARPAERRLASRTSAAGTGEPPLGARPFNDDRATTPSWARTTRPHTRATGVSVEAGR</sequence>
<organism evidence="4 5">
    <name type="scientific">Streptomyces tsukubensis</name>
    <dbReference type="NCBI Taxonomy" id="83656"/>
    <lineage>
        <taxon>Bacteria</taxon>
        <taxon>Bacillati</taxon>
        <taxon>Actinomycetota</taxon>
        <taxon>Actinomycetes</taxon>
        <taxon>Kitasatosporales</taxon>
        <taxon>Streptomycetaceae</taxon>
        <taxon>Streptomyces</taxon>
    </lineage>
</organism>
<feature type="region of interest" description="Disordered" evidence="2">
    <location>
        <begin position="595"/>
        <end position="663"/>
    </location>
</feature>
<dbReference type="PANTHER" id="PTHR12526:SF636">
    <property type="entry name" value="BLL3647 PROTEIN"/>
    <property type="match status" value="1"/>
</dbReference>
<gene>
    <name evidence="4" type="ORF">B1H18_07955</name>
</gene>
<feature type="region of interest" description="Disordered" evidence="2">
    <location>
        <begin position="322"/>
        <end position="384"/>
    </location>
</feature>
<keyword evidence="5" id="KW-1185">Reference proteome</keyword>
<reference evidence="4 5" key="1">
    <citation type="submission" date="2017-02" db="EMBL/GenBank/DDBJ databases">
        <title>Draft Genome Sequence of Streptomyces tsukubaensis F601, a Producer of the immunosuppressant tacrolimus FK506.</title>
        <authorList>
            <person name="Zong G."/>
            <person name="Zhong C."/>
            <person name="Fu J."/>
            <person name="Qin R."/>
            <person name="Cao G."/>
        </authorList>
    </citation>
    <scope>NUCLEOTIDE SEQUENCE [LARGE SCALE GENOMIC DNA]</scope>
    <source>
        <strain evidence="4 5">F601</strain>
    </source>
</reference>
<dbReference type="SUPFAM" id="SSF53756">
    <property type="entry name" value="UDP-Glycosyltransferase/glycogen phosphorylase"/>
    <property type="match status" value="1"/>
</dbReference>
<dbReference type="GO" id="GO:0016757">
    <property type="term" value="F:glycosyltransferase activity"/>
    <property type="evidence" value="ECO:0007669"/>
    <property type="project" value="TreeGrafter"/>
</dbReference>
<evidence type="ECO:0000256" key="1">
    <source>
        <dbReference type="ARBA" id="ARBA00021292"/>
    </source>
</evidence>
<evidence type="ECO:0000313" key="5">
    <source>
        <dbReference type="Proteomes" id="UP000190539"/>
    </source>
</evidence>
<accession>A0A1V4ABP3</accession>
<dbReference type="EMBL" id="MVFC01000004">
    <property type="protein sequence ID" value="OON81281.1"/>
    <property type="molecule type" value="Genomic_DNA"/>
</dbReference>
<dbReference type="Gene3D" id="3.40.50.2000">
    <property type="entry name" value="Glycogen Phosphorylase B"/>
    <property type="match status" value="2"/>
</dbReference>
<dbReference type="Pfam" id="PF13692">
    <property type="entry name" value="Glyco_trans_1_4"/>
    <property type="match status" value="1"/>
</dbReference>
<protein>
    <recommendedName>
        <fullName evidence="1">D-inositol 3-phosphate glycosyltransferase</fullName>
    </recommendedName>
</protein>
<proteinExistence type="predicted"/>
<evidence type="ECO:0000313" key="4">
    <source>
        <dbReference type="EMBL" id="OON81281.1"/>
    </source>
</evidence>
<dbReference type="Proteomes" id="UP000190539">
    <property type="component" value="Unassembled WGS sequence"/>
</dbReference>
<name>A0A1V4ABP3_9ACTN</name>
<comment type="caution">
    <text evidence="4">The sequence shown here is derived from an EMBL/GenBank/DDBJ whole genome shotgun (WGS) entry which is preliminary data.</text>
</comment>
<dbReference type="InterPro" id="IPR022622">
    <property type="entry name" value="DUF3492"/>
</dbReference>
<dbReference type="STRING" id="83656.B1H18_07955"/>
<dbReference type="PANTHER" id="PTHR12526">
    <property type="entry name" value="GLYCOSYLTRANSFERASE"/>
    <property type="match status" value="1"/>
</dbReference>